<evidence type="ECO:0000256" key="7">
    <source>
        <dbReference type="SAM" id="MobiDB-lite"/>
    </source>
</evidence>
<keyword evidence="5" id="KW-0722">Serine protease inhibitor</keyword>
<evidence type="ECO:0000313" key="11">
    <source>
        <dbReference type="Proteomes" id="UP000467124"/>
    </source>
</evidence>
<dbReference type="RefSeq" id="WP_161110918.1">
    <property type="nucleotide sequence ID" value="NZ_JBHYPC010000014.1"/>
</dbReference>
<dbReference type="EMBL" id="WWHY01000001">
    <property type="protein sequence ID" value="MYR32838.1"/>
    <property type="molecule type" value="Genomic_DNA"/>
</dbReference>
<sequence>MREHNFGTALPTRLAALAALGLLLTACGNDATEVGSSGPDAEAPQETAPETDPSEETDPTDGTSEENDSDDTDDSGTSEDGGNGDAEVELVIEAFVADEDGLPPSEDFQEGTWTLTCSPTGGDHPDPEAACAEIDELGSEPFVMETGGMACTMQVGGPEAARVTGHVGGTEIDTEFNRHNGCEIERFSDVEAVIAP</sequence>
<dbReference type="InterPro" id="IPR036819">
    <property type="entry name" value="Subtilisin_inhibitor-like_sf"/>
</dbReference>
<keyword evidence="4" id="KW-0646">Protease inhibitor</keyword>
<protein>
    <submittedName>
        <fullName evidence="10">Proteinase inhibitor I4 serpin</fullName>
    </submittedName>
</protein>
<gene>
    <name evidence="10" type="ORF">GTW20_11275</name>
</gene>
<dbReference type="PROSITE" id="PS51257">
    <property type="entry name" value="PROKAR_LIPOPROTEIN"/>
    <property type="match status" value="1"/>
</dbReference>
<evidence type="ECO:0000259" key="9">
    <source>
        <dbReference type="Pfam" id="PF00720"/>
    </source>
</evidence>
<comment type="similarity">
    <text evidence="2">Belongs to the protease inhibitor I16 (SSI) family.</text>
</comment>
<evidence type="ECO:0000256" key="2">
    <source>
        <dbReference type="ARBA" id="ARBA00010472"/>
    </source>
</evidence>
<accession>A0A7K2IS80</accession>
<evidence type="ECO:0000313" key="10">
    <source>
        <dbReference type="EMBL" id="MYR32838.1"/>
    </source>
</evidence>
<reference evidence="10 11" key="1">
    <citation type="journal article" date="2019" name="Nat. Commun.">
        <title>The antimicrobial potential of Streptomyces from insect microbiomes.</title>
        <authorList>
            <person name="Chevrette M.G."/>
            <person name="Carlson C.M."/>
            <person name="Ortega H.E."/>
            <person name="Thomas C."/>
            <person name="Ananiev G.E."/>
            <person name="Barns K.J."/>
            <person name="Book A.J."/>
            <person name="Cagnazzo J."/>
            <person name="Carlos C."/>
            <person name="Flanigan W."/>
            <person name="Grubbs K.J."/>
            <person name="Horn H.A."/>
            <person name="Hoffmann F.M."/>
            <person name="Klassen J.L."/>
            <person name="Knack J.J."/>
            <person name="Lewin G.R."/>
            <person name="McDonald B.R."/>
            <person name="Muller L."/>
            <person name="Melo W.G.P."/>
            <person name="Pinto-Tomas A.A."/>
            <person name="Schmitz A."/>
            <person name="Wendt-Pienkowski E."/>
            <person name="Wildman S."/>
            <person name="Zhao M."/>
            <person name="Zhang F."/>
            <person name="Bugni T.S."/>
            <person name="Andes D.R."/>
            <person name="Pupo M.T."/>
            <person name="Currie C.R."/>
        </authorList>
    </citation>
    <scope>NUCLEOTIDE SEQUENCE [LARGE SCALE GENOMIC DNA]</scope>
    <source>
        <strain evidence="10 11">SID5840</strain>
    </source>
</reference>
<evidence type="ECO:0000256" key="1">
    <source>
        <dbReference type="ARBA" id="ARBA00004613"/>
    </source>
</evidence>
<evidence type="ECO:0000256" key="3">
    <source>
        <dbReference type="ARBA" id="ARBA00022525"/>
    </source>
</evidence>
<evidence type="ECO:0000256" key="4">
    <source>
        <dbReference type="ARBA" id="ARBA00022690"/>
    </source>
</evidence>
<organism evidence="10 11">
    <name type="scientific">Nocardiopsis alba</name>
    <dbReference type="NCBI Taxonomy" id="53437"/>
    <lineage>
        <taxon>Bacteria</taxon>
        <taxon>Bacillati</taxon>
        <taxon>Actinomycetota</taxon>
        <taxon>Actinomycetes</taxon>
        <taxon>Streptosporangiales</taxon>
        <taxon>Nocardiopsidaceae</taxon>
        <taxon>Nocardiopsis</taxon>
    </lineage>
</organism>
<dbReference type="SUPFAM" id="SSF55399">
    <property type="entry name" value="Subtilisin inhibitor"/>
    <property type="match status" value="1"/>
</dbReference>
<feature type="region of interest" description="Disordered" evidence="7">
    <location>
        <begin position="29"/>
        <end position="84"/>
    </location>
</feature>
<evidence type="ECO:0000256" key="6">
    <source>
        <dbReference type="ARBA" id="ARBA00023157"/>
    </source>
</evidence>
<feature type="chain" id="PRO_5029444053" evidence="8">
    <location>
        <begin position="32"/>
        <end position="196"/>
    </location>
</feature>
<comment type="subcellular location">
    <subcellularLocation>
        <location evidence="1">Secreted</location>
    </subcellularLocation>
</comment>
<evidence type="ECO:0000256" key="8">
    <source>
        <dbReference type="SAM" id="SignalP"/>
    </source>
</evidence>
<dbReference type="Pfam" id="PF00720">
    <property type="entry name" value="SSI"/>
    <property type="match status" value="1"/>
</dbReference>
<dbReference type="Proteomes" id="UP000467124">
    <property type="component" value="Unassembled WGS sequence"/>
</dbReference>
<feature type="signal peptide" evidence="8">
    <location>
        <begin position="1"/>
        <end position="31"/>
    </location>
</feature>
<name>A0A7K2IS80_9ACTN</name>
<evidence type="ECO:0000256" key="5">
    <source>
        <dbReference type="ARBA" id="ARBA00022900"/>
    </source>
</evidence>
<comment type="caution">
    <text evidence="10">The sequence shown here is derived from an EMBL/GenBank/DDBJ whole genome shotgun (WGS) entry which is preliminary data.</text>
</comment>
<proteinExistence type="inferred from homology"/>
<dbReference type="Gene3D" id="3.30.350.10">
    <property type="entry name" value="Subtilisin inhibitor-like"/>
    <property type="match status" value="1"/>
</dbReference>
<dbReference type="GO" id="GO:0005576">
    <property type="term" value="C:extracellular region"/>
    <property type="evidence" value="ECO:0007669"/>
    <property type="project" value="UniProtKB-SubCell"/>
</dbReference>
<keyword evidence="6" id="KW-1015">Disulfide bond</keyword>
<dbReference type="GO" id="GO:0004867">
    <property type="term" value="F:serine-type endopeptidase inhibitor activity"/>
    <property type="evidence" value="ECO:0007669"/>
    <property type="project" value="UniProtKB-KW"/>
</dbReference>
<dbReference type="InterPro" id="IPR023549">
    <property type="entry name" value="Subtilisin_inhibitor"/>
</dbReference>
<feature type="compositionally biased region" description="Acidic residues" evidence="7">
    <location>
        <begin position="52"/>
        <end position="77"/>
    </location>
</feature>
<keyword evidence="3" id="KW-0964">Secreted</keyword>
<dbReference type="AlphaFoldDB" id="A0A7K2IS80"/>
<feature type="domain" description="Subtilisin inhibitor" evidence="9">
    <location>
        <begin position="110"/>
        <end position="172"/>
    </location>
</feature>
<keyword evidence="8" id="KW-0732">Signal</keyword>